<dbReference type="Gene3D" id="1.10.3210.10">
    <property type="entry name" value="Hypothetical protein af1432"/>
    <property type="match status" value="1"/>
</dbReference>
<comment type="caution">
    <text evidence="3">The sequence shown here is derived from an EMBL/GenBank/DDBJ whole genome shotgun (WGS) entry which is preliminary data.</text>
</comment>
<dbReference type="Pfam" id="PF13487">
    <property type="entry name" value="HD_5"/>
    <property type="match status" value="1"/>
</dbReference>
<organism evidence="3 4">
    <name type="scientific">Sedimentibacter saalensis</name>
    <dbReference type="NCBI Taxonomy" id="130788"/>
    <lineage>
        <taxon>Bacteria</taxon>
        <taxon>Bacillati</taxon>
        <taxon>Bacillota</taxon>
        <taxon>Tissierellia</taxon>
        <taxon>Sedimentibacter</taxon>
    </lineage>
</organism>
<dbReference type="InterPro" id="IPR003607">
    <property type="entry name" value="HD/PDEase_dom"/>
</dbReference>
<accession>A0A562J7E7</accession>
<dbReference type="PANTHER" id="PTHR43155">
    <property type="entry name" value="CYCLIC DI-GMP PHOSPHODIESTERASE PA4108-RELATED"/>
    <property type="match status" value="1"/>
</dbReference>
<reference evidence="3 4" key="1">
    <citation type="submission" date="2019-07" db="EMBL/GenBank/DDBJ databases">
        <title>Genomic Encyclopedia of Type Strains, Phase I: the one thousand microbial genomes (KMG-I) project.</title>
        <authorList>
            <person name="Kyrpides N."/>
        </authorList>
    </citation>
    <scope>NUCLEOTIDE SEQUENCE [LARGE SCALE GENOMIC DNA]</scope>
    <source>
        <strain evidence="3 4">DSM 13558</strain>
    </source>
</reference>
<dbReference type="CDD" id="cd00077">
    <property type="entry name" value="HDc"/>
    <property type="match status" value="1"/>
</dbReference>
<dbReference type="InterPro" id="IPR011051">
    <property type="entry name" value="RmlC_Cupin_sf"/>
</dbReference>
<proteinExistence type="predicted"/>
<gene>
    <name evidence="3" type="ORF">LY60_02488</name>
</gene>
<dbReference type="Proteomes" id="UP000315343">
    <property type="component" value="Unassembled WGS sequence"/>
</dbReference>
<dbReference type="SUPFAM" id="SSF109604">
    <property type="entry name" value="HD-domain/PDEase-like"/>
    <property type="match status" value="1"/>
</dbReference>
<feature type="domain" description="HD" evidence="1">
    <location>
        <begin position="134"/>
        <end position="255"/>
    </location>
</feature>
<dbReference type="SUPFAM" id="SSF51182">
    <property type="entry name" value="RmlC-like cupins"/>
    <property type="match status" value="1"/>
</dbReference>
<dbReference type="RefSeq" id="WP_145084089.1">
    <property type="nucleotide sequence ID" value="NZ_DAMBUX010000008.1"/>
</dbReference>
<dbReference type="PANTHER" id="PTHR43155:SF2">
    <property type="entry name" value="CYCLIC DI-GMP PHOSPHODIESTERASE PA4108"/>
    <property type="match status" value="1"/>
</dbReference>
<sequence length="302" mass="34699">MDGLFIYKDKKYIDQVRGTSILSLLARNDDMEIMLYEFAAERPNSITPGNTANLMEFYYILEGSILIEDGNKTVKMQKGDYFYVHDIKETVPFRTLTDTKILYITSQPVYNLLYTYTDELRNLLDKSEQKDVYTYNHSNRVQDYSVKIASKLGLSGEINYTIALASLFHDVGKYFIPDEILNKASKLSDEEFNYIKKHSTYSSELLHGKFIEDISKIVEAHHERLDGSGYPKGLKGDEIRIEAKIIAVADSYDAMTSDRAYRNAMSPEEAMSELKICIGTFYDKEIVLALEQILIEEKVLNK</sequence>
<dbReference type="PROSITE" id="PS51831">
    <property type="entry name" value="HD"/>
    <property type="match status" value="1"/>
</dbReference>
<dbReference type="InterPro" id="IPR014710">
    <property type="entry name" value="RmlC-like_jellyroll"/>
</dbReference>
<feature type="domain" description="HD-GYP" evidence="2">
    <location>
        <begin position="112"/>
        <end position="302"/>
    </location>
</feature>
<evidence type="ECO:0000313" key="3">
    <source>
        <dbReference type="EMBL" id="TWH78963.1"/>
    </source>
</evidence>
<evidence type="ECO:0000259" key="2">
    <source>
        <dbReference type="PROSITE" id="PS51832"/>
    </source>
</evidence>
<protein>
    <submittedName>
        <fullName evidence="3">HD-GYP domain-containing protein (C-di-GMP phosphodiesterase class II)</fullName>
    </submittedName>
</protein>
<evidence type="ECO:0000259" key="1">
    <source>
        <dbReference type="PROSITE" id="PS51831"/>
    </source>
</evidence>
<name>A0A562J7E7_9FIRM</name>
<dbReference type="AlphaFoldDB" id="A0A562J7E7"/>
<dbReference type="InterPro" id="IPR037522">
    <property type="entry name" value="HD_GYP_dom"/>
</dbReference>
<keyword evidence="4" id="KW-1185">Reference proteome</keyword>
<evidence type="ECO:0000313" key="4">
    <source>
        <dbReference type="Proteomes" id="UP000315343"/>
    </source>
</evidence>
<dbReference type="OrthoDB" id="9804747at2"/>
<dbReference type="InterPro" id="IPR006674">
    <property type="entry name" value="HD_domain"/>
</dbReference>
<dbReference type="PROSITE" id="PS51832">
    <property type="entry name" value="HD_GYP"/>
    <property type="match status" value="1"/>
</dbReference>
<dbReference type="SMART" id="SM00471">
    <property type="entry name" value="HDc"/>
    <property type="match status" value="1"/>
</dbReference>
<dbReference type="Gene3D" id="2.60.120.10">
    <property type="entry name" value="Jelly Rolls"/>
    <property type="match status" value="1"/>
</dbReference>
<dbReference type="EMBL" id="VLKH01000007">
    <property type="protein sequence ID" value="TWH78963.1"/>
    <property type="molecule type" value="Genomic_DNA"/>
</dbReference>